<dbReference type="PRINTS" id="PR01100">
    <property type="entry name" value="SHIKIMTKNASE"/>
</dbReference>
<dbReference type="InterPro" id="IPR027417">
    <property type="entry name" value="P-loop_NTPase"/>
</dbReference>
<comment type="caution">
    <text evidence="1">The sequence shown here is derived from an EMBL/GenBank/DDBJ whole genome shotgun (WGS) entry which is preliminary data.</text>
</comment>
<name>A0A7C4E2Y6_CALS0</name>
<proteinExistence type="predicted"/>
<keyword evidence="1" id="KW-0418">Kinase</keyword>
<evidence type="ECO:0000313" key="1">
    <source>
        <dbReference type="EMBL" id="HGN90666.1"/>
    </source>
</evidence>
<dbReference type="GO" id="GO:0016301">
    <property type="term" value="F:kinase activity"/>
    <property type="evidence" value="ECO:0007669"/>
    <property type="project" value="UniProtKB-KW"/>
</dbReference>
<dbReference type="SUPFAM" id="SSF52540">
    <property type="entry name" value="P-loop containing nucleoside triphosphate hydrolases"/>
    <property type="match status" value="1"/>
</dbReference>
<organism evidence="1">
    <name type="scientific">Caldiarchaeum subterraneum</name>
    <dbReference type="NCBI Taxonomy" id="311458"/>
    <lineage>
        <taxon>Archaea</taxon>
        <taxon>Nitrososphaerota</taxon>
        <taxon>Candidatus Caldarchaeales</taxon>
        <taxon>Candidatus Caldarchaeaceae</taxon>
        <taxon>Candidatus Caldarchaeum</taxon>
    </lineage>
</organism>
<dbReference type="Pfam" id="PF13189">
    <property type="entry name" value="Cytidylate_kin2"/>
    <property type="match status" value="1"/>
</dbReference>
<dbReference type="AlphaFoldDB" id="A0A7C4E2Y6"/>
<accession>A0A7C4E2Y6</accession>
<gene>
    <name evidence="1" type="ORF">ENT82_06030</name>
</gene>
<sequence>MSDKPVICLAGFAAVGKSTVGKIVAKRLRLKYVSGGDALKELAVDMGYRPGGAGWWETAKGLEFLGLRARDPSFDKKVDKKLLEICRAGGVVVDSWVMPWLYKGRAFKVWLTADFKSRAERMAKRSKISVKQASRLLRSRDRKSSEIYKRLYGIRIGRDLSPFHLIVDTSGLSPNQVAEVVVQTAKHFFKAPTRRQRRRG</sequence>
<protein>
    <submittedName>
        <fullName evidence="1">Cytidylate kinase</fullName>
    </submittedName>
</protein>
<keyword evidence="1" id="KW-0808">Transferase</keyword>
<dbReference type="EMBL" id="DTAD01000064">
    <property type="protein sequence ID" value="HGN90666.1"/>
    <property type="molecule type" value="Genomic_DNA"/>
</dbReference>
<dbReference type="Gene3D" id="3.40.50.300">
    <property type="entry name" value="P-loop containing nucleotide triphosphate hydrolases"/>
    <property type="match status" value="1"/>
</dbReference>
<reference evidence="1" key="1">
    <citation type="journal article" date="2020" name="mSystems">
        <title>Genome- and Community-Level Interaction Insights into Carbon Utilization and Element Cycling Functions of Hydrothermarchaeota in Hydrothermal Sediment.</title>
        <authorList>
            <person name="Zhou Z."/>
            <person name="Liu Y."/>
            <person name="Xu W."/>
            <person name="Pan J."/>
            <person name="Luo Z.H."/>
            <person name="Li M."/>
        </authorList>
    </citation>
    <scope>NUCLEOTIDE SEQUENCE [LARGE SCALE GENOMIC DNA]</scope>
    <source>
        <strain evidence="1">SpSt-613</strain>
    </source>
</reference>